<sequence length="256" mass="28604">MSHPYVIWTMRRTGGTTLASLLAALSEHPSIEHEPFNEGRAMGHVLANSTARRNLKKLRIELRNCLADKPLIKHCYELCQQPFNTALMEVTTELGYRHIILDRRNEMDRVLSLELARLTGAWGSDEAKRVYPGIEAGNVALPEIDILNAIDEIALSRVRRLELVKMTARANPASFVVYFEDVYSDPVAGRDLIGRLMGYIGIDPAAHQNYDKMVDDALRLRGQNTARVIDSVPNLGAVKAEIERQNVGIADVFTPS</sequence>
<evidence type="ECO:0008006" key="3">
    <source>
        <dbReference type="Google" id="ProtNLM"/>
    </source>
</evidence>
<dbReference type="Gene3D" id="3.40.50.300">
    <property type="entry name" value="P-loop containing nucleotide triphosphate hydrolases"/>
    <property type="match status" value="1"/>
</dbReference>
<protein>
    <recommendedName>
        <fullName evidence="3">Sulfotransferase family protein</fullName>
    </recommendedName>
</protein>
<comment type="caution">
    <text evidence="1">The sequence shown here is derived from an EMBL/GenBank/DDBJ whole genome shotgun (WGS) entry which is preliminary data.</text>
</comment>
<organism evidence="1 2">
    <name type="scientific">Sulfitobacter undariae</name>
    <dbReference type="NCBI Taxonomy" id="1563671"/>
    <lineage>
        <taxon>Bacteria</taxon>
        <taxon>Pseudomonadati</taxon>
        <taxon>Pseudomonadota</taxon>
        <taxon>Alphaproteobacteria</taxon>
        <taxon>Rhodobacterales</taxon>
        <taxon>Roseobacteraceae</taxon>
        <taxon>Sulfitobacter</taxon>
    </lineage>
</organism>
<keyword evidence="2" id="KW-1185">Reference proteome</keyword>
<dbReference type="EMBL" id="JACIEI010000021">
    <property type="protein sequence ID" value="MBB3995910.1"/>
    <property type="molecule type" value="Genomic_DNA"/>
</dbReference>
<dbReference type="Proteomes" id="UP000530268">
    <property type="component" value="Unassembled WGS sequence"/>
</dbReference>
<evidence type="ECO:0000313" key="2">
    <source>
        <dbReference type="Proteomes" id="UP000530268"/>
    </source>
</evidence>
<proteinExistence type="predicted"/>
<dbReference type="RefSeq" id="WP_184568151.1">
    <property type="nucleotide sequence ID" value="NZ_JACIEI010000021.1"/>
</dbReference>
<dbReference type="SUPFAM" id="SSF52540">
    <property type="entry name" value="P-loop containing nucleoside triphosphate hydrolases"/>
    <property type="match status" value="1"/>
</dbReference>
<dbReference type="AlphaFoldDB" id="A0A7W6EC43"/>
<accession>A0A7W6EC43</accession>
<evidence type="ECO:0000313" key="1">
    <source>
        <dbReference type="EMBL" id="MBB3995910.1"/>
    </source>
</evidence>
<name>A0A7W6EC43_9RHOB</name>
<dbReference type="InterPro" id="IPR027417">
    <property type="entry name" value="P-loop_NTPase"/>
</dbReference>
<reference evidence="1 2" key="1">
    <citation type="submission" date="2020-08" db="EMBL/GenBank/DDBJ databases">
        <title>Genomic Encyclopedia of Type Strains, Phase IV (KMG-IV): sequencing the most valuable type-strain genomes for metagenomic binning, comparative biology and taxonomic classification.</title>
        <authorList>
            <person name="Goeker M."/>
        </authorList>
    </citation>
    <scope>NUCLEOTIDE SEQUENCE [LARGE SCALE GENOMIC DNA]</scope>
    <source>
        <strain evidence="1 2">DSM 102234</strain>
    </source>
</reference>
<gene>
    <name evidence="1" type="ORF">GGR95_003576</name>
</gene>